<dbReference type="Proteomes" id="UP001050975">
    <property type="component" value="Unassembled WGS sequence"/>
</dbReference>
<dbReference type="AlphaFoldDB" id="A0AAV3XCN4"/>
<gene>
    <name evidence="1" type="ORF">MiSe_29580</name>
</gene>
<dbReference type="RefSeq" id="WP_226581007.1">
    <property type="nucleotide sequence ID" value="NZ_BLAY01000041.1"/>
</dbReference>
<name>A0AAV3XCN4_9CYAN</name>
<protein>
    <submittedName>
        <fullName evidence="1">Uncharacterized protein</fullName>
    </submittedName>
</protein>
<organism evidence="1 2">
    <name type="scientific">Microseira wollei NIES-4236</name>
    <dbReference type="NCBI Taxonomy" id="2530354"/>
    <lineage>
        <taxon>Bacteria</taxon>
        <taxon>Bacillati</taxon>
        <taxon>Cyanobacteriota</taxon>
        <taxon>Cyanophyceae</taxon>
        <taxon>Oscillatoriophycideae</taxon>
        <taxon>Aerosakkonematales</taxon>
        <taxon>Aerosakkonemataceae</taxon>
        <taxon>Microseira</taxon>
    </lineage>
</organism>
<keyword evidence="2" id="KW-1185">Reference proteome</keyword>
<comment type="caution">
    <text evidence="1">The sequence shown here is derived from an EMBL/GenBank/DDBJ whole genome shotgun (WGS) entry which is preliminary data.</text>
</comment>
<evidence type="ECO:0000313" key="2">
    <source>
        <dbReference type="Proteomes" id="UP001050975"/>
    </source>
</evidence>
<sequence length="61" mass="7490">MLQEQHAEKERELWHHLVERELVYIQTRQDFLNNCTDRMAFIKKALHNPTEREQADRISEN</sequence>
<reference evidence="1" key="1">
    <citation type="submission" date="2019-10" db="EMBL/GenBank/DDBJ databases">
        <title>Draft genome sequece of Microseira wollei NIES-4236.</title>
        <authorList>
            <person name="Yamaguchi H."/>
            <person name="Suzuki S."/>
            <person name="Kawachi M."/>
        </authorList>
    </citation>
    <scope>NUCLEOTIDE SEQUENCE</scope>
    <source>
        <strain evidence="1">NIES-4236</strain>
    </source>
</reference>
<dbReference type="EMBL" id="BLAY01000041">
    <property type="protein sequence ID" value="GET38204.1"/>
    <property type="molecule type" value="Genomic_DNA"/>
</dbReference>
<accession>A0AAV3XCN4</accession>
<evidence type="ECO:0000313" key="1">
    <source>
        <dbReference type="EMBL" id="GET38204.1"/>
    </source>
</evidence>
<proteinExistence type="predicted"/>